<evidence type="ECO:0000313" key="5">
    <source>
        <dbReference type="Proteomes" id="UP001499974"/>
    </source>
</evidence>
<dbReference type="RefSeq" id="WP_345523019.1">
    <property type="nucleotide sequence ID" value="NZ_BAABKM010000003.1"/>
</dbReference>
<dbReference type="Gene3D" id="3.40.50.720">
    <property type="entry name" value="NAD(P)-binding Rossmann-like Domain"/>
    <property type="match status" value="1"/>
</dbReference>
<dbReference type="InterPro" id="IPR002347">
    <property type="entry name" value="SDR_fam"/>
</dbReference>
<evidence type="ECO:0000256" key="1">
    <source>
        <dbReference type="ARBA" id="ARBA00006484"/>
    </source>
</evidence>
<dbReference type="InterPro" id="IPR020904">
    <property type="entry name" value="Sc_DH/Rdtase_CS"/>
</dbReference>
<dbReference type="PRINTS" id="PR00081">
    <property type="entry name" value="GDHRDH"/>
</dbReference>
<comment type="caution">
    <text evidence="4">The sequence shown here is derived from an EMBL/GenBank/DDBJ whole genome shotgun (WGS) entry which is preliminary data.</text>
</comment>
<keyword evidence="2" id="KW-0560">Oxidoreductase</keyword>
<dbReference type="SUPFAM" id="SSF51735">
    <property type="entry name" value="NAD(P)-binding Rossmann-fold domains"/>
    <property type="match status" value="1"/>
</dbReference>
<keyword evidence="5" id="KW-1185">Reference proteome</keyword>
<organism evidence="4 5">
    <name type="scientific">Nocardioides conyzicola</name>
    <dbReference type="NCBI Taxonomy" id="1651781"/>
    <lineage>
        <taxon>Bacteria</taxon>
        <taxon>Bacillati</taxon>
        <taxon>Actinomycetota</taxon>
        <taxon>Actinomycetes</taxon>
        <taxon>Propionibacteriales</taxon>
        <taxon>Nocardioidaceae</taxon>
        <taxon>Nocardioides</taxon>
    </lineage>
</organism>
<protein>
    <submittedName>
        <fullName evidence="4">SDR family oxidoreductase</fullName>
    </submittedName>
</protein>
<feature type="domain" description="Ketoreductase" evidence="3">
    <location>
        <begin position="7"/>
        <end position="186"/>
    </location>
</feature>
<name>A0ABP8XTX5_9ACTN</name>
<accession>A0ABP8XTX5</accession>
<dbReference type="InterPro" id="IPR036291">
    <property type="entry name" value="NAD(P)-bd_dom_sf"/>
</dbReference>
<proteinExistence type="inferred from homology"/>
<dbReference type="EMBL" id="BAABKM010000003">
    <property type="protein sequence ID" value="GAA4714679.1"/>
    <property type="molecule type" value="Genomic_DNA"/>
</dbReference>
<evidence type="ECO:0000259" key="3">
    <source>
        <dbReference type="SMART" id="SM00822"/>
    </source>
</evidence>
<evidence type="ECO:0000256" key="2">
    <source>
        <dbReference type="ARBA" id="ARBA00023002"/>
    </source>
</evidence>
<dbReference type="PANTHER" id="PTHR42760">
    <property type="entry name" value="SHORT-CHAIN DEHYDROGENASES/REDUCTASES FAMILY MEMBER"/>
    <property type="match status" value="1"/>
</dbReference>
<evidence type="ECO:0000313" key="4">
    <source>
        <dbReference type="EMBL" id="GAA4714679.1"/>
    </source>
</evidence>
<comment type="similarity">
    <text evidence="1">Belongs to the short-chain dehydrogenases/reductases (SDR) family.</text>
</comment>
<dbReference type="CDD" id="cd05233">
    <property type="entry name" value="SDR_c"/>
    <property type="match status" value="1"/>
</dbReference>
<sequence length="249" mass="25665">MNALQGKVALVTGGTSGIGRATARRFVEEGAVVFVTGRRAAELEATVAELGPQSHGIRADVGRPEELAEVFARIEELGRGLDVVFANAGGGSFATLADLTPEHFDETFATNVRGTVFTVQAALPHLNQGASVVLAGSSAATSGTPAFGVYAATKAAIRSFARTWAAELAERGVRVNVVVPGPIDTEGLRGLAPDHGQAEQLVKQLGSAVPLGRVGHPDEVAAAVLFLASDQSSYMTGSELFVDGGDEQQ</sequence>
<dbReference type="InterPro" id="IPR057326">
    <property type="entry name" value="KR_dom"/>
</dbReference>
<dbReference type="PANTHER" id="PTHR42760:SF133">
    <property type="entry name" value="3-OXOACYL-[ACYL-CARRIER-PROTEIN] REDUCTASE"/>
    <property type="match status" value="1"/>
</dbReference>
<reference evidence="5" key="1">
    <citation type="journal article" date="2019" name="Int. J. Syst. Evol. Microbiol.">
        <title>The Global Catalogue of Microorganisms (GCM) 10K type strain sequencing project: providing services to taxonomists for standard genome sequencing and annotation.</title>
        <authorList>
            <consortium name="The Broad Institute Genomics Platform"/>
            <consortium name="The Broad Institute Genome Sequencing Center for Infectious Disease"/>
            <person name="Wu L."/>
            <person name="Ma J."/>
        </authorList>
    </citation>
    <scope>NUCLEOTIDE SEQUENCE [LARGE SCALE GENOMIC DNA]</scope>
    <source>
        <strain evidence="5">JCM 18531</strain>
    </source>
</reference>
<gene>
    <name evidence="4" type="ORF">GCM10023349_37420</name>
</gene>
<dbReference type="PROSITE" id="PS00061">
    <property type="entry name" value="ADH_SHORT"/>
    <property type="match status" value="1"/>
</dbReference>
<dbReference type="SMART" id="SM00822">
    <property type="entry name" value="PKS_KR"/>
    <property type="match status" value="1"/>
</dbReference>
<dbReference type="Pfam" id="PF13561">
    <property type="entry name" value="adh_short_C2"/>
    <property type="match status" value="1"/>
</dbReference>
<dbReference type="Proteomes" id="UP001499974">
    <property type="component" value="Unassembled WGS sequence"/>
</dbReference>